<dbReference type="Gene3D" id="3.40.50.720">
    <property type="entry name" value="NAD(P)-binding Rossmann-like Domain"/>
    <property type="match status" value="1"/>
</dbReference>
<accession>A0A7S2NAF6</accession>
<dbReference type="PANTHER" id="PTHR45458">
    <property type="entry name" value="SHORT-CHAIN DEHYDROGENASE/REDUCTASE SDR"/>
    <property type="match status" value="1"/>
</dbReference>
<name>A0A7S2NAF6_9DINO</name>
<dbReference type="InterPro" id="IPR052184">
    <property type="entry name" value="SDR_enzymes"/>
</dbReference>
<organism evidence="1">
    <name type="scientific">Zooxanthella nutricula</name>
    <dbReference type="NCBI Taxonomy" id="1333877"/>
    <lineage>
        <taxon>Eukaryota</taxon>
        <taxon>Sar</taxon>
        <taxon>Alveolata</taxon>
        <taxon>Dinophyceae</taxon>
        <taxon>Peridiniales</taxon>
        <taxon>Peridiniales incertae sedis</taxon>
        <taxon>Zooxanthella</taxon>
    </lineage>
</organism>
<sequence length="255" mass="26794">MPSTYVITGCSSGIGLDLVKELAGRGDKVYATVRTRKNSMTGDDLLSAVKGDVTIIEGVDVSDDGVGDVLKKALAGVTIDVLIHNAGSVNGTRAVKGEGIFGEQKYPQVNIETMKRSFDVNCIGPLRVQQALTDQIKSPGGKVVLLSTGMASIDDNGSGGIYAYRCSKAAMNMLAKSLAMDLKAKEICCCPVAPGHVVSEFGPGQEAMKKMGAAPVNQATKGILGVLEEKMNTMEGTGVFWMVSTKTGELNVMPW</sequence>
<proteinExistence type="predicted"/>
<dbReference type="Pfam" id="PF00106">
    <property type="entry name" value="adh_short"/>
    <property type="match status" value="1"/>
</dbReference>
<dbReference type="SUPFAM" id="SSF51735">
    <property type="entry name" value="NAD(P)-binding Rossmann-fold domains"/>
    <property type="match status" value="1"/>
</dbReference>
<dbReference type="PANTHER" id="PTHR45458:SF1">
    <property type="entry name" value="SHORT CHAIN DEHYDROGENASE"/>
    <property type="match status" value="1"/>
</dbReference>
<reference evidence="1" key="1">
    <citation type="submission" date="2021-01" db="EMBL/GenBank/DDBJ databases">
        <authorList>
            <person name="Corre E."/>
            <person name="Pelletier E."/>
            <person name="Niang G."/>
            <person name="Scheremetjew M."/>
            <person name="Finn R."/>
            <person name="Kale V."/>
            <person name="Holt S."/>
            <person name="Cochrane G."/>
            <person name="Meng A."/>
            <person name="Brown T."/>
            <person name="Cohen L."/>
        </authorList>
    </citation>
    <scope>NUCLEOTIDE SEQUENCE</scope>
    <source>
        <strain evidence="1">RCC3387</strain>
    </source>
</reference>
<dbReference type="InterPro" id="IPR002347">
    <property type="entry name" value="SDR_fam"/>
</dbReference>
<dbReference type="EMBL" id="HBGW01019077">
    <property type="protein sequence ID" value="CAD9528971.1"/>
    <property type="molecule type" value="Transcribed_RNA"/>
</dbReference>
<dbReference type="AlphaFoldDB" id="A0A7S2NAF6"/>
<evidence type="ECO:0000313" key="1">
    <source>
        <dbReference type="EMBL" id="CAD9528971.1"/>
    </source>
</evidence>
<protein>
    <recommendedName>
        <fullName evidence="2">NAD(P)-binding protein</fullName>
    </recommendedName>
</protein>
<dbReference type="GO" id="GO:0016616">
    <property type="term" value="F:oxidoreductase activity, acting on the CH-OH group of donors, NAD or NADP as acceptor"/>
    <property type="evidence" value="ECO:0007669"/>
    <property type="project" value="TreeGrafter"/>
</dbReference>
<dbReference type="PRINTS" id="PR00081">
    <property type="entry name" value="GDHRDH"/>
</dbReference>
<dbReference type="InterPro" id="IPR036291">
    <property type="entry name" value="NAD(P)-bd_dom_sf"/>
</dbReference>
<evidence type="ECO:0008006" key="2">
    <source>
        <dbReference type="Google" id="ProtNLM"/>
    </source>
</evidence>
<gene>
    <name evidence="1" type="ORF">BRAN1462_LOCUS12024</name>
</gene>